<dbReference type="Proteomes" id="UP000038055">
    <property type="component" value="Unassembled WGS sequence"/>
</dbReference>
<name>A0A0B7HD29_9FLAO</name>
<organism evidence="1 2">
    <name type="scientific">Capnocytophaga cynodegmi</name>
    <dbReference type="NCBI Taxonomy" id="28189"/>
    <lineage>
        <taxon>Bacteria</taxon>
        <taxon>Pseudomonadati</taxon>
        <taxon>Bacteroidota</taxon>
        <taxon>Flavobacteriia</taxon>
        <taxon>Flavobacteriales</taxon>
        <taxon>Flavobacteriaceae</taxon>
        <taxon>Capnocytophaga</taxon>
    </lineage>
</organism>
<dbReference type="AlphaFoldDB" id="A0A0B7HD29"/>
<evidence type="ECO:0000313" key="2">
    <source>
        <dbReference type="Proteomes" id="UP000038055"/>
    </source>
</evidence>
<sequence length="245" mass="28629">MRYDKLLIIIVGFFTSLTNAQNKNCEINYVIEAAKPYDVFNNKYAELLPSKIDKKEIDISILLQKVDYLGFIGRNKKRLKINFHSIERTVDSKIYKVKGNTIVEKNDVNFQGIINIEKIFSFSFFSRGVDDFFKGKIKDQGIIVFNYKFKENEKFSATGIFKGKGLIRWYIDQNNKFLYDDIEDDSDSYFNSVFIGTWTSYKTGKIQQCNWGQYRIPCSGDLDIGAAEFSPNPKYYKYGWEDYVP</sequence>
<proteinExistence type="predicted"/>
<accession>A0A0B7HD29</accession>
<evidence type="ECO:0000313" key="1">
    <source>
        <dbReference type="EMBL" id="CEN35787.1"/>
    </source>
</evidence>
<keyword evidence="2" id="KW-1185">Reference proteome</keyword>
<reference evidence="2" key="1">
    <citation type="submission" date="2015-01" db="EMBL/GenBank/DDBJ databases">
        <authorList>
            <person name="MANFREDI Pablo"/>
        </authorList>
    </citation>
    <scope>NUCLEOTIDE SEQUENCE [LARGE SCALE GENOMIC DNA]</scope>
    <source>
        <strain evidence="2">Ccyn2B</strain>
    </source>
</reference>
<dbReference type="EMBL" id="CDOD01000022">
    <property type="protein sequence ID" value="CEN35787.1"/>
    <property type="molecule type" value="Genomic_DNA"/>
</dbReference>
<gene>
    <name evidence="1" type="ORF">CCYN2B_290015</name>
</gene>
<protein>
    <submittedName>
        <fullName evidence="1">Uncharacterized protein</fullName>
    </submittedName>
</protein>
<dbReference type="RefSeq" id="WP_041992132.1">
    <property type="nucleotide sequence ID" value="NZ_CDOD01000022.1"/>
</dbReference>